<dbReference type="PANTHER" id="PTHR37299">
    <property type="entry name" value="TRANSCRIPTIONAL REGULATOR-RELATED"/>
    <property type="match status" value="1"/>
</dbReference>
<reference evidence="5" key="1">
    <citation type="journal article" date="2019" name="Int. J. Syst. Evol. Microbiol.">
        <title>The Global Catalogue of Microorganisms (GCM) 10K type strain sequencing project: providing services to taxonomists for standard genome sequencing and annotation.</title>
        <authorList>
            <consortium name="The Broad Institute Genomics Platform"/>
            <consortium name="The Broad Institute Genome Sequencing Center for Infectious Disease"/>
            <person name="Wu L."/>
            <person name="Ma J."/>
        </authorList>
    </citation>
    <scope>NUCLEOTIDE SEQUENCE [LARGE SCALE GENOMIC DNA]</scope>
    <source>
        <strain evidence="5">CCUG 53915</strain>
    </source>
</reference>
<accession>A0ABW3U183</accession>
<dbReference type="InterPro" id="IPR007492">
    <property type="entry name" value="LytTR_DNA-bd_dom"/>
</dbReference>
<dbReference type="RefSeq" id="WP_381480525.1">
    <property type="nucleotide sequence ID" value="NZ_JBHTLT010000044.1"/>
</dbReference>
<evidence type="ECO:0000313" key="5">
    <source>
        <dbReference type="Proteomes" id="UP001597231"/>
    </source>
</evidence>
<dbReference type="SMART" id="SM00850">
    <property type="entry name" value="LytTR"/>
    <property type="match status" value="1"/>
</dbReference>
<name>A0ABW3U183_9BACL</name>
<dbReference type="Pfam" id="PF00072">
    <property type="entry name" value="Response_reg"/>
    <property type="match status" value="1"/>
</dbReference>
<dbReference type="PROSITE" id="PS50110">
    <property type="entry name" value="RESPONSE_REGULATORY"/>
    <property type="match status" value="1"/>
</dbReference>
<keyword evidence="1" id="KW-0597">Phosphoprotein</keyword>
<feature type="domain" description="Response regulatory" evidence="2">
    <location>
        <begin position="3"/>
        <end position="118"/>
    </location>
</feature>
<organism evidence="4 5">
    <name type="scientific">Sporosarcina contaminans</name>
    <dbReference type="NCBI Taxonomy" id="633403"/>
    <lineage>
        <taxon>Bacteria</taxon>
        <taxon>Bacillati</taxon>
        <taxon>Bacillota</taxon>
        <taxon>Bacilli</taxon>
        <taxon>Bacillales</taxon>
        <taxon>Caryophanaceae</taxon>
        <taxon>Sporosarcina</taxon>
    </lineage>
</organism>
<dbReference type="Pfam" id="PF04397">
    <property type="entry name" value="LytTR"/>
    <property type="match status" value="1"/>
</dbReference>
<dbReference type="InterPro" id="IPR011006">
    <property type="entry name" value="CheY-like_superfamily"/>
</dbReference>
<gene>
    <name evidence="4" type="ORF">ACFQ38_09560</name>
</gene>
<dbReference type="Proteomes" id="UP001597231">
    <property type="component" value="Unassembled WGS sequence"/>
</dbReference>
<dbReference type="InterPro" id="IPR001789">
    <property type="entry name" value="Sig_transdc_resp-reg_receiver"/>
</dbReference>
<keyword evidence="5" id="KW-1185">Reference proteome</keyword>
<dbReference type="InterPro" id="IPR046947">
    <property type="entry name" value="LytR-like"/>
</dbReference>
<protein>
    <submittedName>
        <fullName evidence="4">LytR/AlgR family response regulator transcription factor</fullName>
    </submittedName>
</protein>
<dbReference type="Gene3D" id="3.40.50.2300">
    <property type="match status" value="1"/>
</dbReference>
<feature type="modified residue" description="4-aspartylphosphate" evidence="1">
    <location>
        <position position="54"/>
    </location>
</feature>
<feature type="domain" description="HTH LytTR-type" evidence="3">
    <location>
        <begin position="140"/>
        <end position="244"/>
    </location>
</feature>
<proteinExistence type="predicted"/>
<evidence type="ECO:0000259" key="3">
    <source>
        <dbReference type="PROSITE" id="PS50930"/>
    </source>
</evidence>
<evidence type="ECO:0000256" key="1">
    <source>
        <dbReference type="PROSITE-ProRule" id="PRU00169"/>
    </source>
</evidence>
<comment type="caution">
    <text evidence="4">The sequence shown here is derived from an EMBL/GenBank/DDBJ whole genome shotgun (WGS) entry which is preliminary data.</text>
</comment>
<evidence type="ECO:0000259" key="2">
    <source>
        <dbReference type="PROSITE" id="PS50110"/>
    </source>
</evidence>
<dbReference type="Gene3D" id="2.20.25.10">
    <property type="match status" value="1"/>
</dbReference>
<dbReference type="SUPFAM" id="SSF52172">
    <property type="entry name" value="CheY-like"/>
    <property type="match status" value="1"/>
</dbReference>
<dbReference type="EMBL" id="JBHTLT010000044">
    <property type="protein sequence ID" value="MFD1205347.1"/>
    <property type="molecule type" value="Genomic_DNA"/>
</dbReference>
<dbReference type="SMART" id="SM00448">
    <property type="entry name" value="REC"/>
    <property type="match status" value="1"/>
</dbReference>
<dbReference type="Gene3D" id="2.40.50.40">
    <property type="match status" value="1"/>
</dbReference>
<evidence type="ECO:0000313" key="4">
    <source>
        <dbReference type="EMBL" id="MFD1205347.1"/>
    </source>
</evidence>
<sequence length="244" mass="28119">MLKVYIVEDEPLARDELRFLLTKYAFVEIVGESENMKAAREDIAALQPDLVFLDIELADGNSLTLAKDLQTILPAHAAIVFATAYDEYALKAFDLNAADYILKPIAEARLEKTLNKVKAILDRQKSNRFHPPRQEAGHKLVVSVEERIVLLEPEKILYIESNGGKCMIVTSDQRFEVKESLINMEKKLIDFTFMRVHRSFLVNMQHICEIHPWFNATYNLVMKDDSRVPVSRSFVKDLKQLFEF</sequence>
<dbReference type="PROSITE" id="PS50930">
    <property type="entry name" value="HTH_LYTTR"/>
    <property type="match status" value="1"/>
</dbReference>
<dbReference type="PANTHER" id="PTHR37299:SF1">
    <property type="entry name" value="STAGE 0 SPORULATION PROTEIN A HOMOLOG"/>
    <property type="match status" value="1"/>
</dbReference>